<keyword evidence="1" id="KW-0812">Transmembrane</keyword>
<protein>
    <submittedName>
        <fullName evidence="2">Uncharacterized protein</fullName>
    </submittedName>
</protein>
<dbReference type="Proteomes" id="UP000037551">
    <property type="component" value="Unassembled WGS sequence"/>
</dbReference>
<gene>
    <name evidence="2" type="ORF">ACR52_00175</name>
</gene>
<keyword evidence="3" id="KW-1185">Reference proteome</keyword>
<keyword evidence="1" id="KW-1133">Transmembrane helix</keyword>
<proteinExistence type="predicted"/>
<comment type="caution">
    <text evidence="2">The sequence shown here is derived from an EMBL/GenBank/DDBJ whole genome shotgun (WGS) entry which is preliminary data.</text>
</comment>
<sequence>MTRTSIQRFVTYSWMIALLIGLIFAGLEYGVRFEIVGANASDAPSWLDLALLLGAYLFVFCLKPIQSAIQRKLCQRATHRTHQKVTR</sequence>
<dbReference type="AlphaFoldDB" id="A0A0J8G8K8"/>
<dbReference type="PATRIC" id="fig|1674920.3.peg.32"/>
<evidence type="ECO:0000256" key="1">
    <source>
        <dbReference type="SAM" id="Phobius"/>
    </source>
</evidence>
<dbReference type="STRING" id="1674920.ACR52_00175"/>
<evidence type="ECO:0000313" key="3">
    <source>
        <dbReference type="Proteomes" id="UP000037551"/>
    </source>
</evidence>
<organism evidence="2 3">
    <name type="scientific">Pseudomonas fildesensis</name>
    <dbReference type="NCBI Taxonomy" id="1674920"/>
    <lineage>
        <taxon>Bacteria</taxon>
        <taxon>Pseudomonadati</taxon>
        <taxon>Pseudomonadota</taxon>
        <taxon>Gammaproteobacteria</taxon>
        <taxon>Pseudomonadales</taxon>
        <taxon>Pseudomonadaceae</taxon>
        <taxon>Pseudomonas</taxon>
    </lineage>
</organism>
<evidence type="ECO:0000313" key="2">
    <source>
        <dbReference type="EMBL" id="KMT57073.1"/>
    </source>
</evidence>
<dbReference type="RefSeq" id="WP_048718960.1">
    <property type="nucleotide sequence ID" value="NZ_JBJGXJ010000002.1"/>
</dbReference>
<feature type="transmembrane region" description="Helical" evidence="1">
    <location>
        <begin position="12"/>
        <end position="31"/>
    </location>
</feature>
<reference evidence="2 3" key="1">
    <citation type="submission" date="2015-06" db="EMBL/GenBank/DDBJ databases">
        <title>Draft genome sequence of an Antarctic Pseudomonas sp. strain KG01 with full potential for biotechnological applications.</title>
        <authorList>
            <person name="Pavlov M.S."/>
            <person name="Lira F."/>
            <person name="Martinez J.L."/>
            <person name="Marshall S.H."/>
        </authorList>
    </citation>
    <scope>NUCLEOTIDE SEQUENCE [LARGE SCALE GENOMIC DNA]</scope>
    <source>
        <strain evidence="2 3">KG01</strain>
    </source>
</reference>
<keyword evidence="1" id="KW-0472">Membrane</keyword>
<feature type="transmembrane region" description="Helical" evidence="1">
    <location>
        <begin position="43"/>
        <end position="62"/>
    </location>
</feature>
<dbReference type="OrthoDB" id="7029570at2"/>
<accession>A0A0J8G8K8</accession>
<name>A0A0J8G8K8_9PSED</name>
<dbReference type="EMBL" id="LFMW01000001">
    <property type="protein sequence ID" value="KMT57073.1"/>
    <property type="molecule type" value="Genomic_DNA"/>
</dbReference>